<accession>A0A494Z1Z5</accession>
<dbReference type="Pfam" id="PF09932">
    <property type="entry name" value="DUF2164"/>
    <property type="match status" value="1"/>
</dbReference>
<organism evidence="1 2">
    <name type="scientific">Oceanobacillus bengalensis</name>
    <dbReference type="NCBI Taxonomy" id="1435466"/>
    <lineage>
        <taxon>Bacteria</taxon>
        <taxon>Bacillati</taxon>
        <taxon>Bacillota</taxon>
        <taxon>Bacilli</taxon>
        <taxon>Bacillales</taxon>
        <taxon>Bacillaceae</taxon>
        <taxon>Oceanobacillus</taxon>
    </lineage>
</organism>
<comment type="caution">
    <text evidence="1">The sequence shown here is derived from an EMBL/GenBank/DDBJ whole genome shotgun (WGS) entry which is preliminary data.</text>
</comment>
<evidence type="ECO:0000313" key="1">
    <source>
        <dbReference type="EMBL" id="RKQ16550.1"/>
    </source>
</evidence>
<name>A0A494Z1Z5_9BACI</name>
<dbReference type="InterPro" id="IPR018680">
    <property type="entry name" value="DUF2164"/>
</dbReference>
<dbReference type="OrthoDB" id="573733at2"/>
<evidence type="ECO:0000313" key="2">
    <source>
        <dbReference type="Proteomes" id="UP000281813"/>
    </source>
</evidence>
<keyword evidence="2" id="KW-1185">Reference proteome</keyword>
<sequence>MKEAFELTKAQKEELVGRIKGYFENEIGEDIGDLKAMLFLEFIKKEIAPIFYNLGIEDSHAYMTQRLDDIFALNK</sequence>
<dbReference type="Proteomes" id="UP000281813">
    <property type="component" value="Unassembled WGS sequence"/>
</dbReference>
<gene>
    <name evidence="1" type="ORF">D8M05_06640</name>
</gene>
<proteinExistence type="predicted"/>
<reference evidence="1 2" key="1">
    <citation type="journal article" date="2015" name="Antonie Van Leeuwenhoek">
        <title>Oceanobacillus bengalensis sp. nov., a bacterium isolated from seawater of the Bay of Bengal.</title>
        <authorList>
            <person name="Yongchang O."/>
            <person name="Xiang W."/>
            <person name="Wang G."/>
        </authorList>
    </citation>
    <scope>NUCLEOTIDE SEQUENCE [LARGE SCALE GENOMIC DNA]</scope>
    <source>
        <strain evidence="1 2">MCCC 1K00260</strain>
    </source>
</reference>
<protein>
    <submittedName>
        <fullName evidence="1">DUF2164 domain-containing protein</fullName>
    </submittedName>
</protein>
<dbReference type="AlphaFoldDB" id="A0A494Z1Z5"/>
<dbReference type="EMBL" id="RBZO01000008">
    <property type="protein sequence ID" value="RKQ16550.1"/>
    <property type="molecule type" value="Genomic_DNA"/>
</dbReference>
<dbReference type="RefSeq" id="WP_121129907.1">
    <property type="nucleotide sequence ID" value="NZ_JBHUFK010000003.1"/>
</dbReference>